<keyword evidence="1" id="KW-1133">Transmembrane helix</keyword>
<evidence type="ECO:0000313" key="2">
    <source>
        <dbReference type="EMBL" id="AOW19637.1"/>
    </source>
</evidence>
<dbReference type="Pfam" id="PF14076">
    <property type="entry name" value="DUF4258"/>
    <property type="match status" value="1"/>
</dbReference>
<dbReference type="STRING" id="1850246.LPB138_02610"/>
<dbReference type="AlphaFoldDB" id="A0A1D8P4Z6"/>
<accession>A0A1D8P4Z6</accession>
<keyword evidence="3" id="KW-1185">Reference proteome</keyword>
<organism evidence="2 3">
    <name type="scientific">Urechidicola croceus</name>
    <dbReference type="NCBI Taxonomy" id="1850246"/>
    <lineage>
        <taxon>Bacteria</taxon>
        <taxon>Pseudomonadati</taxon>
        <taxon>Bacteroidota</taxon>
        <taxon>Flavobacteriia</taxon>
        <taxon>Flavobacteriales</taxon>
        <taxon>Flavobacteriaceae</taxon>
        <taxon>Urechidicola</taxon>
    </lineage>
</organism>
<dbReference type="EMBL" id="CP017478">
    <property type="protein sequence ID" value="AOW19637.1"/>
    <property type="molecule type" value="Genomic_DNA"/>
</dbReference>
<feature type="transmembrane region" description="Helical" evidence="1">
    <location>
        <begin position="7"/>
        <end position="25"/>
    </location>
</feature>
<evidence type="ECO:0000313" key="3">
    <source>
        <dbReference type="Proteomes" id="UP000176050"/>
    </source>
</evidence>
<keyword evidence="1" id="KW-0472">Membrane</keyword>
<evidence type="ECO:0000256" key="1">
    <source>
        <dbReference type="SAM" id="Phobius"/>
    </source>
</evidence>
<dbReference type="KEGG" id="lul:LPB138_02610"/>
<dbReference type="Proteomes" id="UP000176050">
    <property type="component" value="Chromosome"/>
</dbReference>
<name>A0A1D8P4Z6_9FLAO</name>
<keyword evidence="1" id="KW-0812">Transmembrane</keyword>
<dbReference type="InterPro" id="IPR025354">
    <property type="entry name" value="DUF4258"/>
</dbReference>
<reference evidence="2 3" key="1">
    <citation type="submission" date="2016-10" db="EMBL/GenBank/DDBJ databases">
        <title>Lutibacter sp. LPB0138, isolated from marine gastropod.</title>
        <authorList>
            <person name="Kim E."/>
            <person name="Yi H."/>
        </authorList>
    </citation>
    <scope>NUCLEOTIDE SEQUENCE [LARGE SCALE GENOMIC DNA]</scope>
    <source>
        <strain evidence="2 3">LPB0138</strain>
    </source>
</reference>
<dbReference type="OrthoDB" id="1466970at2"/>
<sequence length="123" mass="14140">MRLLHKLAYFGIGLLISSVLVYFIWGKKKASFDYLPNARVLKALRMDVRKYSPQAINEMITIGIDSTDISAILEYGKIDFKKSSPRKEPCKIYFINGKPNQKDITLMIKRCDTISTIHQVIQN</sequence>
<proteinExistence type="predicted"/>
<protein>
    <recommendedName>
        <fullName evidence="4">DUF4258 domain-containing protein</fullName>
    </recommendedName>
</protein>
<evidence type="ECO:0008006" key="4">
    <source>
        <dbReference type="Google" id="ProtNLM"/>
    </source>
</evidence>
<dbReference type="RefSeq" id="WP_070235753.1">
    <property type="nucleotide sequence ID" value="NZ_CP017478.1"/>
</dbReference>
<gene>
    <name evidence="2" type="ORF">LPB138_02610</name>
</gene>